<dbReference type="OrthoDB" id="2411727at2"/>
<dbReference type="Proteomes" id="UP000254100">
    <property type="component" value="Unassembled WGS sequence"/>
</dbReference>
<dbReference type="EMBL" id="UHDT01000001">
    <property type="protein sequence ID" value="SUM57734.1"/>
    <property type="molecule type" value="Genomic_DNA"/>
</dbReference>
<keyword evidence="1" id="KW-0472">Membrane</keyword>
<accession>A0A0D6XNB2</accession>
<evidence type="ECO:0000313" key="3">
    <source>
        <dbReference type="EMBL" id="SUM57734.1"/>
    </source>
</evidence>
<dbReference type="Proteomes" id="UP000032366">
    <property type="component" value="Unassembled WGS sequence"/>
</dbReference>
<evidence type="ECO:0000313" key="4">
    <source>
        <dbReference type="Proteomes" id="UP000032366"/>
    </source>
</evidence>
<sequence>MYKEYWLKTFDYKGISKVSELLTCVFINFIILALITLVGLFVPVSMENGVVNLYYIVLFIMILPTIAMIARVLNGKKR</sequence>
<reference evidence="2 4" key="1">
    <citation type="submission" date="2015-01" db="EMBL/GenBank/DDBJ databases">
        <authorList>
            <person name="Guo J."/>
        </authorList>
    </citation>
    <scope>NUCLEOTIDE SEQUENCE [LARGE SCALE GENOMIC DNA]</scope>
    <source>
        <strain evidence="2 4">DSM 22147</strain>
    </source>
</reference>
<evidence type="ECO:0000313" key="5">
    <source>
        <dbReference type="Proteomes" id="UP000254100"/>
    </source>
</evidence>
<keyword evidence="1" id="KW-0812">Transmembrane</keyword>
<evidence type="ECO:0000313" key="2">
    <source>
        <dbReference type="EMBL" id="KIX90147.1"/>
    </source>
</evidence>
<dbReference type="AlphaFoldDB" id="A0A0D6XNB2"/>
<name>A0A0D6XNB2_9STAP</name>
<proteinExistence type="predicted"/>
<gene>
    <name evidence="3" type="ORF">NCTC13832_01422</name>
    <name evidence="2" type="ORF">TP70_09215</name>
</gene>
<reference evidence="3 5" key="2">
    <citation type="submission" date="2018-06" db="EMBL/GenBank/DDBJ databases">
        <authorList>
            <consortium name="Pathogen Informatics"/>
            <person name="Doyle S."/>
        </authorList>
    </citation>
    <scope>NUCLEOTIDE SEQUENCE [LARGE SCALE GENOMIC DNA]</scope>
    <source>
        <strain evidence="3 5">NCTC13832</strain>
    </source>
</reference>
<organism evidence="3 5">
    <name type="scientific">Staphylococcus microti</name>
    <dbReference type="NCBI Taxonomy" id="569857"/>
    <lineage>
        <taxon>Bacteria</taxon>
        <taxon>Bacillati</taxon>
        <taxon>Bacillota</taxon>
        <taxon>Bacilli</taxon>
        <taxon>Bacillales</taxon>
        <taxon>Staphylococcaceae</taxon>
        <taxon>Staphylococcus</taxon>
    </lineage>
</organism>
<keyword evidence="4" id="KW-1185">Reference proteome</keyword>
<feature type="transmembrane region" description="Helical" evidence="1">
    <location>
        <begin position="21"/>
        <end position="41"/>
    </location>
</feature>
<dbReference type="EMBL" id="JXWY01000087">
    <property type="protein sequence ID" value="KIX90147.1"/>
    <property type="molecule type" value="Genomic_DNA"/>
</dbReference>
<feature type="transmembrane region" description="Helical" evidence="1">
    <location>
        <begin position="53"/>
        <end position="73"/>
    </location>
</feature>
<protein>
    <submittedName>
        <fullName evidence="3">Uncharacterized protein</fullName>
    </submittedName>
</protein>
<dbReference type="RefSeq" id="WP_044361173.1">
    <property type="nucleotide sequence ID" value="NZ_JXWY01000087.1"/>
</dbReference>
<evidence type="ECO:0000256" key="1">
    <source>
        <dbReference type="SAM" id="Phobius"/>
    </source>
</evidence>
<keyword evidence="1" id="KW-1133">Transmembrane helix</keyword>